<evidence type="ECO:0000256" key="3">
    <source>
        <dbReference type="ARBA" id="ARBA00004496"/>
    </source>
</evidence>
<dbReference type="GO" id="GO:0046872">
    <property type="term" value="F:metal ion binding"/>
    <property type="evidence" value="ECO:0007669"/>
    <property type="project" value="UniProtKB-KW"/>
</dbReference>
<gene>
    <name evidence="14" type="primary">ampD</name>
    <name evidence="14" type="ORF">D3F03_08840</name>
</gene>
<evidence type="ECO:0000256" key="7">
    <source>
        <dbReference type="ARBA" id="ARBA00022723"/>
    </source>
</evidence>
<evidence type="ECO:0000256" key="9">
    <source>
        <dbReference type="ARBA" id="ARBA00022833"/>
    </source>
</evidence>
<dbReference type="PANTHER" id="PTHR30417">
    <property type="entry name" value="N-ACETYLMURAMOYL-L-ALANINE AMIDASE AMID"/>
    <property type="match status" value="1"/>
</dbReference>
<keyword evidence="8" id="KW-0378">Hydrolase</keyword>
<dbReference type="GO" id="GO:0009254">
    <property type="term" value="P:peptidoglycan turnover"/>
    <property type="evidence" value="ECO:0007669"/>
    <property type="project" value="TreeGrafter"/>
</dbReference>
<dbReference type="Gene3D" id="3.40.80.10">
    <property type="entry name" value="Peptidoglycan recognition protein-like"/>
    <property type="match status" value="1"/>
</dbReference>
<evidence type="ECO:0000256" key="11">
    <source>
        <dbReference type="ARBA" id="ARBA00039257"/>
    </source>
</evidence>
<comment type="similarity">
    <text evidence="4">Belongs to the N-acetylmuramoyl-L-alanine amidase 2 family.</text>
</comment>
<dbReference type="PANTHER" id="PTHR30417:SF4">
    <property type="entry name" value="1,6-ANHYDRO-N-ACETYLMURAMYL-L-ALANINE AMIDASE AMPD"/>
    <property type="match status" value="1"/>
</dbReference>
<keyword evidence="7" id="KW-0479">Metal-binding</keyword>
<keyword evidence="15" id="KW-1185">Reference proteome</keyword>
<dbReference type="InterPro" id="IPR036505">
    <property type="entry name" value="Amidase/PGRP_sf"/>
</dbReference>
<organism evidence="14 15">
    <name type="scientific">Simplicispira hankyongi</name>
    <dbReference type="NCBI Taxonomy" id="2315688"/>
    <lineage>
        <taxon>Bacteria</taxon>
        <taxon>Pseudomonadati</taxon>
        <taxon>Pseudomonadota</taxon>
        <taxon>Betaproteobacteria</taxon>
        <taxon>Burkholderiales</taxon>
        <taxon>Comamonadaceae</taxon>
        <taxon>Simplicispira</taxon>
    </lineage>
</organism>
<dbReference type="SUPFAM" id="SSF55846">
    <property type="entry name" value="N-acetylmuramoyl-L-alanine amidase-like"/>
    <property type="match status" value="1"/>
</dbReference>
<comment type="catalytic activity">
    <reaction evidence="1">
        <text>Hydrolyzes the link between N-acetylmuramoyl residues and L-amino acid residues in certain cell-wall glycopeptides.</text>
        <dbReference type="EC" id="3.5.1.28"/>
    </reaction>
</comment>
<dbReference type="InterPro" id="IPR051206">
    <property type="entry name" value="NAMLAA_amidase_2"/>
</dbReference>
<evidence type="ECO:0000256" key="6">
    <source>
        <dbReference type="ARBA" id="ARBA00022490"/>
    </source>
</evidence>
<comment type="caution">
    <text evidence="14">The sequence shown here is derived from an EMBL/GenBank/DDBJ whole genome shotgun (WGS) entry which is preliminary data.</text>
</comment>
<dbReference type="SMART" id="SM00644">
    <property type="entry name" value="Ami_2"/>
    <property type="match status" value="1"/>
</dbReference>
<evidence type="ECO:0000256" key="4">
    <source>
        <dbReference type="ARBA" id="ARBA00007553"/>
    </source>
</evidence>
<dbReference type="CDD" id="cd06583">
    <property type="entry name" value="PGRP"/>
    <property type="match status" value="1"/>
</dbReference>
<dbReference type="AlphaFoldDB" id="A0A398C9N2"/>
<name>A0A398C9N2_9BURK</name>
<dbReference type="NCBIfam" id="NF008758">
    <property type="entry name" value="PRK11789.1"/>
    <property type="match status" value="1"/>
</dbReference>
<evidence type="ECO:0000313" key="14">
    <source>
        <dbReference type="EMBL" id="RID98341.1"/>
    </source>
</evidence>
<dbReference type="Pfam" id="PF01510">
    <property type="entry name" value="Amidase_2"/>
    <property type="match status" value="1"/>
</dbReference>
<evidence type="ECO:0000256" key="12">
    <source>
        <dbReference type="ARBA" id="ARBA00042615"/>
    </source>
</evidence>
<dbReference type="EMBL" id="QXJC01000003">
    <property type="protein sequence ID" value="RID98341.1"/>
    <property type="molecule type" value="Genomic_DNA"/>
</dbReference>
<dbReference type="OrthoDB" id="9794842at2"/>
<keyword evidence="10" id="KW-0961">Cell wall biogenesis/degradation</keyword>
<dbReference type="GO" id="GO:0071555">
    <property type="term" value="P:cell wall organization"/>
    <property type="evidence" value="ECO:0007669"/>
    <property type="project" value="UniProtKB-KW"/>
</dbReference>
<dbReference type="InterPro" id="IPR002502">
    <property type="entry name" value="Amidase_domain"/>
</dbReference>
<accession>A0A398C9N2</accession>
<dbReference type="EC" id="3.5.1.28" evidence="5"/>
<dbReference type="GO" id="GO:0009253">
    <property type="term" value="P:peptidoglycan catabolic process"/>
    <property type="evidence" value="ECO:0007669"/>
    <property type="project" value="InterPro"/>
</dbReference>
<comment type="subcellular location">
    <subcellularLocation>
        <location evidence="3">Cytoplasm</location>
    </subcellularLocation>
</comment>
<proteinExistence type="inferred from homology"/>
<dbReference type="Proteomes" id="UP000266302">
    <property type="component" value="Unassembled WGS sequence"/>
</dbReference>
<dbReference type="GO" id="GO:0008745">
    <property type="term" value="F:N-acetylmuramoyl-L-alanine amidase activity"/>
    <property type="evidence" value="ECO:0007669"/>
    <property type="project" value="UniProtKB-EC"/>
</dbReference>
<dbReference type="GO" id="GO:0005737">
    <property type="term" value="C:cytoplasm"/>
    <property type="evidence" value="ECO:0007669"/>
    <property type="project" value="UniProtKB-SubCell"/>
</dbReference>
<feature type="domain" description="N-acetylmuramoyl-L-alanine amidase" evidence="13">
    <location>
        <begin position="22"/>
        <end position="170"/>
    </location>
</feature>
<evidence type="ECO:0000256" key="2">
    <source>
        <dbReference type="ARBA" id="ARBA00001947"/>
    </source>
</evidence>
<evidence type="ECO:0000256" key="5">
    <source>
        <dbReference type="ARBA" id="ARBA00011901"/>
    </source>
</evidence>
<evidence type="ECO:0000256" key="10">
    <source>
        <dbReference type="ARBA" id="ARBA00023316"/>
    </source>
</evidence>
<protein>
    <recommendedName>
        <fullName evidence="11">1,6-anhydro-N-acetylmuramyl-L-alanine amidase AmpD</fullName>
        <ecNumber evidence="5">3.5.1.28</ecNumber>
    </recommendedName>
    <alternativeName>
        <fullName evidence="12">N-acetylmuramoyl-L-alanine amidase</fullName>
    </alternativeName>
</protein>
<sequence length="192" mass="20985">MRPENSSLWQGGWYQAAHALASPHCDARPAGAQVDLLVVHSISLPPGQYGGGDVAALFLGTLDCTAHPYYERLRGLRVSAHFFVRRDGALVQFVDCDQRAWHAGASCYRGRSHCNDDSIGIELEGLEGEVFEAAQYGTLVQLSHALAQRYPIAHIAGHEHIAPGRKADPGAAFDWVQFQSRLGLPSIQFPLR</sequence>
<dbReference type="RefSeq" id="WP_119109006.1">
    <property type="nucleotide sequence ID" value="NZ_QXJC01000003.1"/>
</dbReference>
<keyword evidence="6" id="KW-0963">Cytoplasm</keyword>
<comment type="cofactor">
    <cofactor evidence="2">
        <name>Zn(2+)</name>
        <dbReference type="ChEBI" id="CHEBI:29105"/>
    </cofactor>
</comment>
<evidence type="ECO:0000313" key="15">
    <source>
        <dbReference type="Proteomes" id="UP000266302"/>
    </source>
</evidence>
<evidence type="ECO:0000256" key="1">
    <source>
        <dbReference type="ARBA" id="ARBA00001561"/>
    </source>
</evidence>
<reference evidence="14 15" key="1">
    <citation type="submission" date="2018-09" db="EMBL/GenBank/DDBJ databases">
        <title>Draft genome of Simplicispira sp. NY-02.</title>
        <authorList>
            <person name="Im W.T."/>
        </authorList>
    </citation>
    <scope>NUCLEOTIDE SEQUENCE [LARGE SCALE GENOMIC DNA]</scope>
    <source>
        <strain evidence="14 15">NY-02</strain>
    </source>
</reference>
<evidence type="ECO:0000256" key="8">
    <source>
        <dbReference type="ARBA" id="ARBA00022801"/>
    </source>
</evidence>
<evidence type="ECO:0000259" key="13">
    <source>
        <dbReference type="SMART" id="SM00644"/>
    </source>
</evidence>
<keyword evidence="9" id="KW-0862">Zinc</keyword>